<evidence type="ECO:0000256" key="1">
    <source>
        <dbReference type="SAM" id="SignalP"/>
    </source>
</evidence>
<gene>
    <name evidence="2" type="ORF">QE417_003875</name>
</gene>
<name>A0ABU3GYG2_9SPHI</name>
<sequence>MMNTYNILQGKTKALLMLLFTAIMLVSTNIYAQTAASSDLDRLYQKYKGNTETTIFVGDKEVNARVLINYNNHNKPYRIIIYGEAVADGDMEELIDQLCDAKVKAGYKKSTLKNVVNFDQNGIYENNIDVVTYQKGTQYARYGIKKMEVRNQLVAENGTPKYSSDFFYFEVGDNARKRNMKPEKFDF</sequence>
<evidence type="ECO:0008006" key="4">
    <source>
        <dbReference type="Google" id="ProtNLM"/>
    </source>
</evidence>
<organism evidence="2 3">
    <name type="scientific">Mucilaginibacter terrae</name>
    <dbReference type="NCBI Taxonomy" id="1955052"/>
    <lineage>
        <taxon>Bacteria</taxon>
        <taxon>Pseudomonadati</taxon>
        <taxon>Bacteroidota</taxon>
        <taxon>Sphingobacteriia</taxon>
        <taxon>Sphingobacteriales</taxon>
        <taxon>Sphingobacteriaceae</taxon>
        <taxon>Mucilaginibacter</taxon>
    </lineage>
</organism>
<reference evidence="3" key="1">
    <citation type="submission" date="2023-07" db="EMBL/GenBank/DDBJ databases">
        <title>Functional and genomic diversity of the sorghum phyllosphere microbiome.</title>
        <authorList>
            <person name="Shade A."/>
        </authorList>
    </citation>
    <scope>NUCLEOTIDE SEQUENCE [LARGE SCALE GENOMIC DNA]</scope>
    <source>
        <strain evidence="3">SORGH_AS_0422</strain>
    </source>
</reference>
<keyword evidence="3" id="KW-1185">Reference proteome</keyword>
<proteinExistence type="predicted"/>
<dbReference type="EMBL" id="JAVLVU010000001">
    <property type="protein sequence ID" value="MDT3404803.1"/>
    <property type="molecule type" value="Genomic_DNA"/>
</dbReference>
<dbReference type="Proteomes" id="UP001258315">
    <property type="component" value="Unassembled WGS sequence"/>
</dbReference>
<feature type="chain" id="PRO_5047376051" description="DUF4252 domain-containing protein" evidence="1">
    <location>
        <begin position="33"/>
        <end position="187"/>
    </location>
</feature>
<evidence type="ECO:0000313" key="3">
    <source>
        <dbReference type="Proteomes" id="UP001258315"/>
    </source>
</evidence>
<dbReference type="RefSeq" id="WP_311952522.1">
    <property type="nucleotide sequence ID" value="NZ_JAVLVU010000001.1"/>
</dbReference>
<accession>A0ABU3GYG2</accession>
<evidence type="ECO:0000313" key="2">
    <source>
        <dbReference type="EMBL" id="MDT3404803.1"/>
    </source>
</evidence>
<feature type="signal peptide" evidence="1">
    <location>
        <begin position="1"/>
        <end position="32"/>
    </location>
</feature>
<comment type="caution">
    <text evidence="2">The sequence shown here is derived from an EMBL/GenBank/DDBJ whole genome shotgun (WGS) entry which is preliminary data.</text>
</comment>
<keyword evidence="1" id="KW-0732">Signal</keyword>
<protein>
    <recommendedName>
        <fullName evidence="4">DUF4252 domain-containing protein</fullName>
    </recommendedName>
</protein>